<sequence>MKSLIFGFLFLKLSLCSTSGFELDVSTKYHDPNAVVTTELKLEAETRAGPSVKTVVLYASMYDDGFDKVKDGQKPIWEPETGFKSDYVKVFYKGLAPEALKVGLLDKNTLTYNAEDHYARFYLKKDQDWAKVDADEYFEFLEKNEYKNLVHKEFEKDEKFEKPDDECIIQVGRKYTPDEVQAFKKLSDSKGLVKVDPLVKPSESEDTNLRRRQGGSDSSPAPTEPGSPDKKGSSFLTASLLLPIVLLSCTLFN</sequence>
<keyword evidence="4" id="KW-1185">Reference proteome</keyword>
<comment type="caution">
    <text evidence="3">The sequence shown here is derived from an EMBL/GenBank/DDBJ whole genome shotgun (WGS) entry which is preliminary data.</text>
</comment>
<dbReference type="RefSeq" id="XP_765622.1">
    <property type="nucleotide sequence ID" value="XM_760529.1"/>
</dbReference>
<gene>
    <name evidence="3" type="ordered locus">TP01_0095</name>
</gene>
<protein>
    <submittedName>
        <fullName evidence="3">Uncharacterized protein</fullName>
    </submittedName>
</protein>
<feature type="region of interest" description="Disordered" evidence="1">
    <location>
        <begin position="200"/>
        <end position="232"/>
    </location>
</feature>
<dbReference type="AlphaFoldDB" id="Q4N9L9"/>
<evidence type="ECO:0000313" key="3">
    <source>
        <dbReference type="EMBL" id="EAN33339.1"/>
    </source>
</evidence>
<keyword evidence="2" id="KW-0732">Signal</keyword>
<proteinExistence type="predicted"/>
<feature type="chain" id="PRO_5004240871" evidence="2">
    <location>
        <begin position="21"/>
        <end position="253"/>
    </location>
</feature>
<dbReference type="Proteomes" id="UP000001949">
    <property type="component" value="Unassembled WGS sequence"/>
</dbReference>
<organism evidence="3 4">
    <name type="scientific">Theileria parva</name>
    <name type="common">East coast fever infection agent</name>
    <dbReference type="NCBI Taxonomy" id="5875"/>
    <lineage>
        <taxon>Eukaryota</taxon>
        <taxon>Sar</taxon>
        <taxon>Alveolata</taxon>
        <taxon>Apicomplexa</taxon>
        <taxon>Aconoidasida</taxon>
        <taxon>Piroplasmida</taxon>
        <taxon>Theileriidae</taxon>
        <taxon>Theileria</taxon>
    </lineage>
</organism>
<feature type="signal peptide" evidence="2">
    <location>
        <begin position="1"/>
        <end position="20"/>
    </location>
</feature>
<dbReference type="KEGG" id="tpv:TP01_0095"/>
<accession>Q4N9L9</accession>
<reference evidence="3 4" key="1">
    <citation type="journal article" date="2005" name="Science">
        <title>Genome sequence of Theileria parva, a bovine pathogen that transforms lymphocytes.</title>
        <authorList>
            <person name="Gardner M.J."/>
            <person name="Bishop R."/>
            <person name="Shah T."/>
            <person name="de Villiers E.P."/>
            <person name="Carlton J.M."/>
            <person name="Hall N."/>
            <person name="Ren Q."/>
            <person name="Paulsen I.T."/>
            <person name="Pain A."/>
            <person name="Berriman M."/>
            <person name="Wilson R.J.M."/>
            <person name="Sato S."/>
            <person name="Ralph S.A."/>
            <person name="Mann D.J."/>
            <person name="Xiong Z."/>
            <person name="Shallom S.J."/>
            <person name="Weidman J."/>
            <person name="Jiang L."/>
            <person name="Lynn J."/>
            <person name="Weaver B."/>
            <person name="Shoaibi A."/>
            <person name="Domingo A.R."/>
            <person name="Wasawo D."/>
            <person name="Crabtree J."/>
            <person name="Wortman J.R."/>
            <person name="Haas B."/>
            <person name="Angiuoli S.V."/>
            <person name="Creasy T.H."/>
            <person name="Lu C."/>
            <person name="Suh B."/>
            <person name="Silva J.C."/>
            <person name="Utterback T.R."/>
            <person name="Feldblyum T.V."/>
            <person name="Pertea M."/>
            <person name="Allen J."/>
            <person name="Nierman W.C."/>
            <person name="Taracha E.L.N."/>
            <person name="Salzberg S.L."/>
            <person name="White O.R."/>
            <person name="Fitzhugh H.A."/>
            <person name="Morzaria S."/>
            <person name="Venter J.C."/>
            <person name="Fraser C.M."/>
            <person name="Nene V."/>
        </authorList>
    </citation>
    <scope>NUCLEOTIDE SEQUENCE [LARGE SCALE GENOMIC DNA]</scope>
    <source>
        <strain evidence="3 4">Muguga</strain>
    </source>
</reference>
<evidence type="ECO:0000313" key="4">
    <source>
        <dbReference type="Proteomes" id="UP000001949"/>
    </source>
</evidence>
<evidence type="ECO:0000256" key="1">
    <source>
        <dbReference type="SAM" id="MobiDB-lite"/>
    </source>
</evidence>
<dbReference type="InParanoid" id="Q4N9L9"/>
<name>Q4N9L9_THEPA</name>
<dbReference type="VEuPathDB" id="PiroplasmaDB:TpMuguga_01g00095"/>
<dbReference type="EMBL" id="AAGK01000001">
    <property type="protein sequence ID" value="EAN33339.1"/>
    <property type="molecule type" value="Genomic_DNA"/>
</dbReference>
<dbReference type="GeneID" id="3503402"/>
<evidence type="ECO:0000256" key="2">
    <source>
        <dbReference type="SAM" id="SignalP"/>
    </source>
</evidence>